<proteinExistence type="predicted"/>
<evidence type="ECO:0000256" key="3">
    <source>
        <dbReference type="ARBA" id="ARBA00023125"/>
    </source>
</evidence>
<comment type="caution">
    <text evidence="6">The sequence shown here is derived from an EMBL/GenBank/DDBJ whole genome shotgun (WGS) entry which is preliminary data.</text>
</comment>
<dbReference type="InterPro" id="IPR007630">
    <property type="entry name" value="RNA_pol_sigma70_r4"/>
</dbReference>
<organism evidence="6 7">
    <name type="scientific">Nocardioides flavescens</name>
    <dbReference type="NCBI Taxonomy" id="2691959"/>
    <lineage>
        <taxon>Bacteria</taxon>
        <taxon>Bacillati</taxon>
        <taxon>Actinomycetota</taxon>
        <taxon>Actinomycetes</taxon>
        <taxon>Propionibacteriales</taxon>
        <taxon>Nocardioidaceae</taxon>
        <taxon>Nocardioides</taxon>
    </lineage>
</organism>
<dbReference type="PANTHER" id="PTHR30385:SF4">
    <property type="entry name" value="RNA POLYMERASE SIGMA-E FACTOR"/>
    <property type="match status" value="1"/>
</dbReference>
<dbReference type="SUPFAM" id="SSF88659">
    <property type="entry name" value="Sigma3 and sigma4 domains of RNA polymerase sigma factors"/>
    <property type="match status" value="2"/>
</dbReference>
<dbReference type="SUPFAM" id="SSF88946">
    <property type="entry name" value="Sigma2 domain of RNA polymerase sigma factors"/>
    <property type="match status" value="1"/>
</dbReference>
<keyword evidence="1" id="KW-0805">Transcription regulation</keyword>
<keyword evidence="4" id="KW-0804">Transcription</keyword>
<dbReference type="PROSITE" id="PS00716">
    <property type="entry name" value="SIGMA70_2"/>
    <property type="match status" value="1"/>
</dbReference>
<dbReference type="AlphaFoldDB" id="A0A6L7F3D4"/>
<dbReference type="Pfam" id="PF04542">
    <property type="entry name" value="Sigma70_r2"/>
    <property type="match status" value="1"/>
</dbReference>
<dbReference type="EMBL" id="WUEK01000014">
    <property type="protein sequence ID" value="MXG91740.1"/>
    <property type="molecule type" value="Genomic_DNA"/>
</dbReference>
<dbReference type="GO" id="GO:0003677">
    <property type="term" value="F:DNA binding"/>
    <property type="evidence" value="ECO:0007669"/>
    <property type="project" value="UniProtKB-KW"/>
</dbReference>
<sequence length="264" mass="29922">MTVTPIRTARQTSSRAERSRLTHDLLLAAHASDDEVERNRLLDEVILLNRGVAEAVAARYRNRGLSSDDLEQTAYEGLIKAVRKFDPTVRPDLLTYAVPTIRGEIQRHFRDHGWTVRPPRRIQEMQWRINRGVETLAQELGREPSDDELCSHVGCTPAQLREAVAAFGTFTPASLDRPLAGQDTLTVGDTLSITDETEIDQVDAVALLQEALPHLSERDREIVRMRFFEDRTQAEIGEALGITQMQVSRLQSRILRDLRRHLEG</sequence>
<dbReference type="InterPro" id="IPR013324">
    <property type="entry name" value="RNA_pol_sigma_r3/r4-like"/>
</dbReference>
<dbReference type="Proteomes" id="UP000473325">
    <property type="component" value="Unassembled WGS sequence"/>
</dbReference>
<evidence type="ECO:0000256" key="4">
    <source>
        <dbReference type="ARBA" id="ARBA00023163"/>
    </source>
</evidence>
<dbReference type="RefSeq" id="WP_160879662.1">
    <property type="nucleotide sequence ID" value="NZ_WUEK01000014.1"/>
</dbReference>
<evidence type="ECO:0000313" key="7">
    <source>
        <dbReference type="Proteomes" id="UP000473325"/>
    </source>
</evidence>
<dbReference type="PANTHER" id="PTHR30385">
    <property type="entry name" value="SIGMA FACTOR F FLAGELLAR"/>
    <property type="match status" value="1"/>
</dbReference>
<dbReference type="GO" id="GO:0006352">
    <property type="term" value="P:DNA-templated transcription initiation"/>
    <property type="evidence" value="ECO:0007669"/>
    <property type="project" value="InterPro"/>
</dbReference>
<accession>A0A6L7F3D4</accession>
<keyword evidence="2" id="KW-0731">Sigma factor</keyword>
<keyword evidence="7" id="KW-1185">Reference proteome</keyword>
<gene>
    <name evidence="6" type="ORF">GRQ65_19545</name>
</gene>
<evidence type="ECO:0000256" key="2">
    <source>
        <dbReference type="ARBA" id="ARBA00023082"/>
    </source>
</evidence>
<dbReference type="InterPro" id="IPR007624">
    <property type="entry name" value="RNA_pol_sigma70_r3"/>
</dbReference>
<dbReference type="InterPro" id="IPR007627">
    <property type="entry name" value="RNA_pol_sigma70_r2"/>
</dbReference>
<keyword evidence="3" id="KW-0238">DNA-binding</keyword>
<dbReference type="Gene3D" id="1.20.120.1810">
    <property type="match status" value="1"/>
</dbReference>
<dbReference type="InterPro" id="IPR013325">
    <property type="entry name" value="RNA_pol_sigma_r2"/>
</dbReference>
<feature type="domain" description="RNA polymerase sigma-70" evidence="5">
    <location>
        <begin position="232"/>
        <end position="258"/>
    </location>
</feature>
<evidence type="ECO:0000259" key="5">
    <source>
        <dbReference type="PROSITE" id="PS00716"/>
    </source>
</evidence>
<name>A0A6L7F3D4_9ACTN</name>
<dbReference type="GO" id="GO:0016987">
    <property type="term" value="F:sigma factor activity"/>
    <property type="evidence" value="ECO:0007669"/>
    <property type="project" value="UniProtKB-KW"/>
</dbReference>
<dbReference type="CDD" id="cd06171">
    <property type="entry name" value="Sigma70_r4"/>
    <property type="match status" value="1"/>
</dbReference>
<dbReference type="InterPro" id="IPR036388">
    <property type="entry name" value="WH-like_DNA-bd_sf"/>
</dbReference>
<dbReference type="NCBIfam" id="TIGR02937">
    <property type="entry name" value="sigma70-ECF"/>
    <property type="match status" value="1"/>
</dbReference>
<dbReference type="InterPro" id="IPR000943">
    <property type="entry name" value="RNA_pol_sigma70"/>
</dbReference>
<reference evidence="6 7" key="1">
    <citation type="submission" date="2019-12" db="EMBL/GenBank/DDBJ databases">
        <authorList>
            <person name="Kun Z."/>
        </authorList>
    </citation>
    <scope>NUCLEOTIDE SEQUENCE [LARGE SCALE GENOMIC DNA]</scope>
    <source>
        <strain evidence="6 7">YIM 123512</strain>
    </source>
</reference>
<dbReference type="Pfam" id="PF04545">
    <property type="entry name" value="Sigma70_r4"/>
    <property type="match status" value="1"/>
</dbReference>
<dbReference type="PRINTS" id="PR00046">
    <property type="entry name" value="SIGMA70FCT"/>
</dbReference>
<protein>
    <submittedName>
        <fullName evidence="6">Sigma-70 family RNA polymerase sigma factor</fullName>
    </submittedName>
</protein>
<evidence type="ECO:0000256" key="1">
    <source>
        <dbReference type="ARBA" id="ARBA00023015"/>
    </source>
</evidence>
<dbReference type="Pfam" id="PF04539">
    <property type="entry name" value="Sigma70_r3"/>
    <property type="match status" value="1"/>
</dbReference>
<dbReference type="Gene3D" id="1.10.10.10">
    <property type="entry name" value="Winged helix-like DNA-binding domain superfamily/Winged helix DNA-binding domain"/>
    <property type="match status" value="2"/>
</dbReference>
<evidence type="ECO:0000313" key="6">
    <source>
        <dbReference type="EMBL" id="MXG91740.1"/>
    </source>
</evidence>
<dbReference type="InterPro" id="IPR014284">
    <property type="entry name" value="RNA_pol_sigma-70_dom"/>
</dbReference>